<protein>
    <submittedName>
        <fullName evidence="2">Uncharacterized protein</fullName>
    </submittedName>
</protein>
<dbReference type="Proteomes" id="UP000254029">
    <property type="component" value="Unassembled WGS sequence"/>
</dbReference>
<proteinExistence type="predicted"/>
<reference evidence="2 3" key="1">
    <citation type="submission" date="2018-06" db="EMBL/GenBank/DDBJ databases">
        <authorList>
            <consortium name="Pathogen Informatics"/>
            <person name="Doyle S."/>
        </authorList>
    </citation>
    <scope>NUCLEOTIDE SEQUENCE [LARGE SCALE GENOMIC DNA]</scope>
    <source>
        <strain evidence="2 3">NCTC8684</strain>
    </source>
</reference>
<evidence type="ECO:0000256" key="1">
    <source>
        <dbReference type="SAM" id="MobiDB-lite"/>
    </source>
</evidence>
<dbReference type="AlphaFoldDB" id="A0AAX2MB12"/>
<feature type="region of interest" description="Disordered" evidence="1">
    <location>
        <begin position="35"/>
        <end position="81"/>
    </location>
</feature>
<gene>
    <name evidence="2" type="ORF">NCTC8684_02667</name>
</gene>
<name>A0AAX2MB12_CHRVL</name>
<organism evidence="2 3">
    <name type="scientific">Chromobacterium violaceum</name>
    <dbReference type="NCBI Taxonomy" id="536"/>
    <lineage>
        <taxon>Bacteria</taxon>
        <taxon>Pseudomonadati</taxon>
        <taxon>Pseudomonadota</taxon>
        <taxon>Betaproteobacteria</taxon>
        <taxon>Neisseriales</taxon>
        <taxon>Chromobacteriaceae</taxon>
        <taxon>Chromobacterium</taxon>
    </lineage>
</organism>
<evidence type="ECO:0000313" key="2">
    <source>
        <dbReference type="EMBL" id="SUX33565.1"/>
    </source>
</evidence>
<comment type="caution">
    <text evidence="2">The sequence shown here is derived from an EMBL/GenBank/DDBJ whole genome shotgun (WGS) entry which is preliminary data.</text>
</comment>
<evidence type="ECO:0000313" key="3">
    <source>
        <dbReference type="Proteomes" id="UP000254029"/>
    </source>
</evidence>
<dbReference type="EMBL" id="UIGR01000001">
    <property type="protein sequence ID" value="SUX33565.1"/>
    <property type="molecule type" value="Genomic_DNA"/>
</dbReference>
<sequence>MEQDRLSRFLQAYLGRQPRRFGIDPREALSRLSEVMQWGDEKKDGRDEPAASGGSRDGSGPAAGAGRALSADKAGRALRRG</sequence>
<feature type="compositionally biased region" description="Basic and acidic residues" evidence="1">
    <location>
        <begin position="39"/>
        <end position="49"/>
    </location>
</feature>
<accession>A0AAX2MB12</accession>